<keyword evidence="4" id="KW-0418">Kinase</keyword>
<sequence>NVLIRKSADGLDAVVGDFGLAAKIPRKKGGKNRLDTVGSPYWMSPECLNGLWYDQTSDVFSYGIILCELIASIEADPDILPRTDSFGLDYLAFVDLCPVDTPPVFLRLAFYCCTVSTIDTLFLI</sequence>
<dbReference type="Proteomes" id="UP000092462">
    <property type="component" value="Unassembled WGS sequence"/>
</dbReference>
<protein>
    <submittedName>
        <fullName evidence="6">Uncharacterized protein</fullName>
    </submittedName>
</protein>
<name>A0A1B0DJE5_PHLPP</name>
<dbReference type="EnsemblMetazoa" id="PPAI008369-RA">
    <property type="protein sequence ID" value="PPAI008369-PA"/>
    <property type="gene ID" value="PPAI008369"/>
</dbReference>
<dbReference type="SUPFAM" id="SSF56112">
    <property type="entry name" value="Protein kinase-like (PK-like)"/>
    <property type="match status" value="1"/>
</dbReference>
<evidence type="ECO:0000256" key="4">
    <source>
        <dbReference type="ARBA" id="ARBA00022777"/>
    </source>
</evidence>
<keyword evidence="5" id="KW-0067">ATP-binding</keyword>
<evidence type="ECO:0000256" key="2">
    <source>
        <dbReference type="ARBA" id="ARBA00022679"/>
    </source>
</evidence>
<dbReference type="EMBL" id="AJVK01064957">
    <property type="status" value="NOT_ANNOTATED_CDS"/>
    <property type="molecule type" value="Genomic_DNA"/>
</dbReference>
<dbReference type="InterPro" id="IPR000719">
    <property type="entry name" value="Prot_kinase_dom"/>
</dbReference>
<dbReference type="GO" id="GO:0005634">
    <property type="term" value="C:nucleus"/>
    <property type="evidence" value="ECO:0007669"/>
    <property type="project" value="TreeGrafter"/>
</dbReference>
<dbReference type="GO" id="GO:0005524">
    <property type="term" value="F:ATP binding"/>
    <property type="evidence" value="ECO:0007669"/>
    <property type="project" value="UniProtKB-KW"/>
</dbReference>
<evidence type="ECO:0000256" key="5">
    <source>
        <dbReference type="ARBA" id="ARBA00022840"/>
    </source>
</evidence>
<keyword evidence="1" id="KW-0723">Serine/threonine-protein kinase</keyword>
<dbReference type="InterPro" id="IPR011009">
    <property type="entry name" value="Kinase-like_dom_sf"/>
</dbReference>
<organism evidence="6 7">
    <name type="scientific">Phlebotomus papatasi</name>
    <name type="common">Sandfly</name>
    <dbReference type="NCBI Taxonomy" id="29031"/>
    <lineage>
        <taxon>Eukaryota</taxon>
        <taxon>Metazoa</taxon>
        <taxon>Ecdysozoa</taxon>
        <taxon>Arthropoda</taxon>
        <taxon>Hexapoda</taxon>
        <taxon>Insecta</taxon>
        <taxon>Pterygota</taxon>
        <taxon>Neoptera</taxon>
        <taxon>Endopterygota</taxon>
        <taxon>Diptera</taxon>
        <taxon>Nematocera</taxon>
        <taxon>Psychodoidea</taxon>
        <taxon>Psychodidae</taxon>
        <taxon>Phlebotomus</taxon>
        <taxon>Phlebotomus</taxon>
    </lineage>
</organism>
<dbReference type="GO" id="GO:0005737">
    <property type="term" value="C:cytoplasm"/>
    <property type="evidence" value="ECO:0007669"/>
    <property type="project" value="TreeGrafter"/>
</dbReference>
<evidence type="ECO:0000256" key="3">
    <source>
        <dbReference type="ARBA" id="ARBA00022741"/>
    </source>
</evidence>
<dbReference type="GO" id="GO:0004674">
    <property type="term" value="F:protein serine/threonine kinase activity"/>
    <property type="evidence" value="ECO:0007669"/>
    <property type="project" value="UniProtKB-KW"/>
</dbReference>
<evidence type="ECO:0000313" key="7">
    <source>
        <dbReference type="Proteomes" id="UP000092462"/>
    </source>
</evidence>
<dbReference type="InterPro" id="IPR050940">
    <property type="entry name" value="Actin_reg-Ser/Thr_kinase"/>
</dbReference>
<dbReference type="PANTHER" id="PTHR46485">
    <property type="entry name" value="LIM DOMAIN KINASE 1"/>
    <property type="match status" value="1"/>
</dbReference>
<keyword evidence="2" id="KW-0808">Transferase</keyword>
<dbReference type="AlphaFoldDB" id="A0A1B0DJE5"/>
<keyword evidence="3" id="KW-0547">Nucleotide-binding</keyword>
<dbReference type="PROSITE" id="PS50011">
    <property type="entry name" value="PROTEIN_KINASE_DOM"/>
    <property type="match status" value="1"/>
</dbReference>
<dbReference type="PANTHER" id="PTHR46485:SF5">
    <property type="entry name" value="CENTER DIVIDER, ISOFORM A"/>
    <property type="match status" value="1"/>
</dbReference>
<reference evidence="6" key="1">
    <citation type="submission" date="2022-08" db="UniProtKB">
        <authorList>
            <consortium name="EnsemblMetazoa"/>
        </authorList>
    </citation>
    <scope>IDENTIFICATION</scope>
    <source>
        <strain evidence="6">Israel</strain>
    </source>
</reference>
<evidence type="ECO:0000313" key="6">
    <source>
        <dbReference type="EnsemblMetazoa" id="PPAI008369-PA"/>
    </source>
</evidence>
<dbReference type="Gene3D" id="1.10.510.10">
    <property type="entry name" value="Transferase(Phosphotransferase) domain 1"/>
    <property type="match status" value="1"/>
</dbReference>
<dbReference type="VEuPathDB" id="VectorBase:PPAPM1_000826"/>
<accession>A0A1B0DJE5</accession>
<evidence type="ECO:0000256" key="1">
    <source>
        <dbReference type="ARBA" id="ARBA00022527"/>
    </source>
</evidence>
<keyword evidence="7" id="KW-1185">Reference proteome</keyword>
<proteinExistence type="predicted"/>
<dbReference type="Pfam" id="PF00069">
    <property type="entry name" value="Pkinase"/>
    <property type="match status" value="1"/>
</dbReference>
<dbReference type="VEuPathDB" id="VectorBase:PPAI008369"/>
<dbReference type="GO" id="GO:0030036">
    <property type="term" value="P:actin cytoskeleton organization"/>
    <property type="evidence" value="ECO:0007669"/>
    <property type="project" value="TreeGrafter"/>
</dbReference>